<dbReference type="PANTHER" id="PTHR47098:SF2">
    <property type="entry name" value="PROTEIN MAK32"/>
    <property type="match status" value="1"/>
</dbReference>
<dbReference type="EMBL" id="JACHML010000001">
    <property type="protein sequence ID" value="MBB6390542.1"/>
    <property type="molecule type" value="Genomic_DNA"/>
</dbReference>
<dbReference type="InterPro" id="IPR002173">
    <property type="entry name" value="Carboh/pur_kinase_PfkB_CS"/>
</dbReference>
<reference evidence="4 5" key="1">
    <citation type="submission" date="2020-08" db="EMBL/GenBank/DDBJ databases">
        <title>Sequencing the genomes of 1000 actinobacteria strains.</title>
        <authorList>
            <person name="Klenk H.-P."/>
        </authorList>
    </citation>
    <scope>NUCLEOTIDE SEQUENCE [LARGE SCALE GENOMIC DNA]</scope>
    <source>
        <strain evidence="4 5">DSM 12511</strain>
    </source>
</reference>
<dbReference type="SUPFAM" id="SSF53613">
    <property type="entry name" value="Ribokinase-like"/>
    <property type="match status" value="1"/>
</dbReference>
<dbReference type="AlphaFoldDB" id="A0A7X0KTW7"/>
<evidence type="ECO:0000259" key="3">
    <source>
        <dbReference type="Pfam" id="PF00294"/>
    </source>
</evidence>
<keyword evidence="2 4" id="KW-0418">Kinase</keyword>
<dbReference type="Pfam" id="PF00294">
    <property type="entry name" value="PfkB"/>
    <property type="match status" value="1"/>
</dbReference>
<dbReference type="GO" id="GO:0004747">
    <property type="term" value="F:ribokinase activity"/>
    <property type="evidence" value="ECO:0007669"/>
    <property type="project" value="UniProtKB-EC"/>
</dbReference>
<name>A0A7X0KTW7_9MICO</name>
<sequence length="336" mass="34915">MSTPTPVAICGSFSFDSVIAPDGRPLTGKVGGNALWSSLGALISGVAPRIVTVVGDDYPGEVVERLQSAGIDTSAVARIDRAHPVRLTFAHLPDGGRLQPVPAHMLAGMDAATRAQFIDTTTDPETLALGAPTPALVPDAWLDEIAHWHLPLLPLVRHRAMVAHLSGARGTLQTDCPARSDLLDAPYERLEHTVGDIDYFLPSTSDFDVIDPDATIDAVIVRLRDSGAGTIVLKAGADGVLIVDGAERWLVPAHPDEPIDPTGAGDAFCGGFLAGRARGLDIVAAAALGAAAASFAVSVTDPLDLLDVAPSEVEARAHELRAAAHPHVDVLQGGIQ</sequence>
<keyword evidence="1 4" id="KW-0808">Transferase</keyword>
<evidence type="ECO:0000313" key="5">
    <source>
        <dbReference type="Proteomes" id="UP000537775"/>
    </source>
</evidence>
<dbReference type="InterPro" id="IPR029056">
    <property type="entry name" value="Ribokinase-like"/>
</dbReference>
<dbReference type="Gene3D" id="3.40.1190.20">
    <property type="match status" value="1"/>
</dbReference>
<evidence type="ECO:0000256" key="1">
    <source>
        <dbReference type="ARBA" id="ARBA00022679"/>
    </source>
</evidence>
<protein>
    <submittedName>
        <fullName evidence="4">Ribokinase</fullName>
        <ecNumber evidence="4">2.7.1.15</ecNumber>
    </submittedName>
</protein>
<gene>
    <name evidence="4" type="ORF">HD594_000855</name>
</gene>
<dbReference type="InterPro" id="IPR011611">
    <property type="entry name" value="PfkB_dom"/>
</dbReference>
<dbReference type="PANTHER" id="PTHR47098">
    <property type="entry name" value="PROTEIN MAK32"/>
    <property type="match status" value="1"/>
</dbReference>
<dbReference type="RefSeq" id="WP_184749783.1">
    <property type="nucleotide sequence ID" value="NZ_BAAAJR010000003.1"/>
</dbReference>
<evidence type="ECO:0000313" key="4">
    <source>
        <dbReference type="EMBL" id="MBB6390542.1"/>
    </source>
</evidence>
<comment type="caution">
    <text evidence="4">The sequence shown here is derived from an EMBL/GenBank/DDBJ whole genome shotgun (WGS) entry which is preliminary data.</text>
</comment>
<evidence type="ECO:0000256" key="2">
    <source>
        <dbReference type="ARBA" id="ARBA00022777"/>
    </source>
</evidence>
<feature type="domain" description="Carbohydrate kinase PfkB" evidence="3">
    <location>
        <begin position="162"/>
        <end position="300"/>
    </location>
</feature>
<dbReference type="EC" id="2.7.1.15" evidence="4"/>
<organism evidence="4 5">
    <name type="scientific">Microbacterium thalassium</name>
    <dbReference type="NCBI Taxonomy" id="362649"/>
    <lineage>
        <taxon>Bacteria</taxon>
        <taxon>Bacillati</taxon>
        <taxon>Actinomycetota</taxon>
        <taxon>Actinomycetes</taxon>
        <taxon>Micrococcales</taxon>
        <taxon>Microbacteriaceae</taxon>
        <taxon>Microbacterium</taxon>
    </lineage>
</organism>
<proteinExistence type="predicted"/>
<dbReference type="PROSITE" id="PS00584">
    <property type="entry name" value="PFKB_KINASES_2"/>
    <property type="match status" value="1"/>
</dbReference>
<keyword evidence="5" id="KW-1185">Reference proteome</keyword>
<dbReference type="Proteomes" id="UP000537775">
    <property type="component" value="Unassembled WGS sequence"/>
</dbReference>
<accession>A0A7X0KTW7</accession>